<name>A0A2S3UYY8_9HYPH</name>
<keyword evidence="2" id="KW-1185">Reference proteome</keyword>
<reference evidence="1 2" key="1">
    <citation type="submission" date="2018-01" db="EMBL/GenBank/DDBJ databases">
        <title>Genomic Encyclopedia of Archaeal and Bacterial Type Strains, Phase II (KMG-II): from individual species to whole genera.</title>
        <authorList>
            <person name="Goeker M."/>
        </authorList>
    </citation>
    <scope>NUCLEOTIDE SEQUENCE [LARGE SCALE GENOMIC DNA]</scope>
    <source>
        <strain evidence="1 2">DSM 17023</strain>
    </source>
</reference>
<proteinExistence type="predicted"/>
<dbReference type="EMBL" id="PPCN01000002">
    <property type="protein sequence ID" value="POF32820.1"/>
    <property type="molecule type" value="Genomic_DNA"/>
</dbReference>
<organism evidence="1 2">
    <name type="scientific">Roseibium marinum</name>
    <dbReference type="NCBI Taxonomy" id="281252"/>
    <lineage>
        <taxon>Bacteria</taxon>
        <taxon>Pseudomonadati</taxon>
        <taxon>Pseudomonadota</taxon>
        <taxon>Alphaproteobacteria</taxon>
        <taxon>Hyphomicrobiales</taxon>
        <taxon>Stappiaceae</taxon>
        <taxon>Roseibium</taxon>
    </lineage>
</organism>
<gene>
    <name evidence="1" type="ORF">CLV41_102225</name>
</gene>
<sequence length="90" mass="9995">MKTRSSRSIVTFFRPFTLAGNPDVIPAGDYEVLIEEERLEGRGFLAYRKTATYVFVAGKGGKAGKMEKLEVSGTDLETMLSQDRETPGKF</sequence>
<protein>
    <submittedName>
        <fullName evidence="1">Uncharacterized protein</fullName>
    </submittedName>
</protein>
<dbReference type="RefSeq" id="WP_208987373.1">
    <property type="nucleotide sequence ID" value="NZ_PPCN01000002.1"/>
</dbReference>
<dbReference type="Proteomes" id="UP000236959">
    <property type="component" value="Unassembled WGS sequence"/>
</dbReference>
<dbReference type="AlphaFoldDB" id="A0A2S3UYY8"/>
<evidence type="ECO:0000313" key="2">
    <source>
        <dbReference type="Proteomes" id="UP000236959"/>
    </source>
</evidence>
<accession>A0A2S3UYY8</accession>
<evidence type="ECO:0000313" key="1">
    <source>
        <dbReference type="EMBL" id="POF32820.1"/>
    </source>
</evidence>
<comment type="caution">
    <text evidence="1">The sequence shown here is derived from an EMBL/GenBank/DDBJ whole genome shotgun (WGS) entry which is preliminary data.</text>
</comment>